<sequence>MRKMSVQWLLVRFVVSCFQLAITISALYFPCAYSGSTDLDYNSMNYTELVELHRQLQKKNRYLGIQIDSNFQRIQQLHHNQSSQSSANKPFCMIIREKSNNTSPELKDLADAFSPVSSVFTSSGPVAEFFHNLRMYSGGQTDIPRLAFGQPSLDFISNGCYVVQVALDWHNGGDSMTFFRNSFPSLVVMFIETGIVLSLFFYKSRRAGRTELEAPLL</sequence>
<dbReference type="Proteomes" id="UP001549366">
    <property type="component" value="Unassembled WGS sequence"/>
</dbReference>
<keyword evidence="3" id="KW-1185">Reference proteome</keyword>
<name>A0ABV2SH61_9GAMM</name>
<evidence type="ECO:0000313" key="3">
    <source>
        <dbReference type="Proteomes" id="UP001549366"/>
    </source>
</evidence>
<keyword evidence="1" id="KW-1133">Transmembrane helix</keyword>
<keyword evidence="1" id="KW-0812">Transmembrane</keyword>
<organism evidence="2 3">
    <name type="scientific">Endozoicomonas lisbonensis</name>
    <dbReference type="NCBI Taxonomy" id="3120522"/>
    <lineage>
        <taxon>Bacteria</taxon>
        <taxon>Pseudomonadati</taxon>
        <taxon>Pseudomonadota</taxon>
        <taxon>Gammaproteobacteria</taxon>
        <taxon>Oceanospirillales</taxon>
        <taxon>Endozoicomonadaceae</taxon>
        <taxon>Endozoicomonas</taxon>
    </lineage>
</organism>
<feature type="transmembrane region" description="Helical" evidence="1">
    <location>
        <begin position="9"/>
        <end position="29"/>
    </location>
</feature>
<reference evidence="2 3" key="1">
    <citation type="submission" date="2024-06" db="EMBL/GenBank/DDBJ databases">
        <title>Genomic Encyclopedia of Type Strains, Phase V (KMG-V): Genome sequencing to study the core and pangenomes of soil and plant-associated prokaryotes.</title>
        <authorList>
            <person name="Whitman W."/>
        </authorList>
    </citation>
    <scope>NUCLEOTIDE SEQUENCE [LARGE SCALE GENOMIC DNA]</scope>
    <source>
        <strain evidence="2 3">NE40</strain>
    </source>
</reference>
<evidence type="ECO:0000313" key="2">
    <source>
        <dbReference type="EMBL" id="MET4757120.1"/>
    </source>
</evidence>
<keyword evidence="1" id="KW-0472">Membrane</keyword>
<comment type="caution">
    <text evidence="2">The sequence shown here is derived from an EMBL/GenBank/DDBJ whole genome shotgun (WGS) entry which is preliminary data.</text>
</comment>
<evidence type="ECO:0000256" key="1">
    <source>
        <dbReference type="SAM" id="Phobius"/>
    </source>
</evidence>
<feature type="transmembrane region" description="Helical" evidence="1">
    <location>
        <begin position="183"/>
        <end position="202"/>
    </location>
</feature>
<dbReference type="EMBL" id="JBEWTB010000002">
    <property type="protein sequence ID" value="MET4757120.1"/>
    <property type="molecule type" value="Genomic_DNA"/>
</dbReference>
<gene>
    <name evidence="2" type="ORF">V5J35_002312</name>
</gene>
<accession>A0ABV2SH61</accession>
<protein>
    <submittedName>
        <fullName evidence="2">Uncharacterized protein</fullName>
    </submittedName>
</protein>
<proteinExistence type="predicted"/>